<reference evidence="5 6" key="1">
    <citation type="journal article" date="2013" name="Curr. Biol.">
        <title>The Genome of the Foraminiferan Reticulomyxa filosa.</title>
        <authorList>
            <person name="Glockner G."/>
            <person name="Hulsmann N."/>
            <person name="Schleicher M."/>
            <person name="Noegel A.A."/>
            <person name="Eichinger L."/>
            <person name="Gallinger C."/>
            <person name="Pawlowski J."/>
            <person name="Sierra R."/>
            <person name="Euteneuer U."/>
            <person name="Pillet L."/>
            <person name="Moustafa A."/>
            <person name="Platzer M."/>
            <person name="Groth M."/>
            <person name="Szafranski K."/>
            <person name="Schliwa M."/>
        </authorList>
    </citation>
    <scope>NUCLEOTIDE SEQUENCE [LARGE SCALE GENOMIC DNA]</scope>
</reference>
<proteinExistence type="predicted"/>
<feature type="repeat" description="WD" evidence="3">
    <location>
        <begin position="142"/>
        <end position="189"/>
    </location>
</feature>
<dbReference type="PANTHER" id="PTHR19848:SF8">
    <property type="entry name" value="F-BOX AND WD REPEAT DOMAIN CONTAINING 7"/>
    <property type="match status" value="1"/>
</dbReference>
<dbReference type="Gene3D" id="2.130.10.10">
    <property type="entry name" value="YVTN repeat-like/Quinoprotein amine dehydrogenase"/>
    <property type="match status" value="2"/>
</dbReference>
<evidence type="ECO:0000256" key="3">
    <source>
        <dbReference type="PROSITE-ProRule" id="PRU00221"/>
    </source>
</evidence>
<dbReference type="InterPro" id="IPR019775">
    <property type="entry name" value="WD40_repeat_CS"/>
</dbReference>
<keyword evidence="6" id="KW-1185">Reference proteome</keyword>
<name>X6PBS8_RETFI</name>
<dbReference type="Pfam" id="PF00400">
    <property type="entry name" value="WD40"/>
    <property type="match status" value="3"/>
</dbReference>
<dbReference type="EMBL" id="ASPP01001151">
    <property type="protein sequence ID" value="ETO35955.1"/>
    <property type="molecule type" value="Genomic_DNA"/>
</dbReference>
<keyword evidence="4" id="KW-0472">Membrane</keyword>
<gene>
    <name evidence="5" type="ORF">RFI_01108</name>
</gene>
<dbReference type="SUPFAM" id="SSF50978">
    <property type="entry name" value="WD40 repeat-like"/>
    <property type="match status" value="1"/>
</dbReference>
<sequence>MENILCLFFFYPPKFNFVKIHKTQIIPITITQVVFLLFLFFIFFLKQSKEEEIQIIIHRILNIKLGWIKDFDKLVANYVSTFFTLDTFISTSKLLKTFIGHAGVVCSIDYSTLDGDQLICSVSHDKTVRVWDFDNNKQIQSFTEHSNYVFCAKFSPYHYYNYHQNVICSLSFDKTIRLWDAETSKLLHFFNGHEDVVCCVDILSLRSNNNNDGNNKMNNIGIIGGNGYAVCSGSFDNTVRIWDIETTKQFNVFKGHEHWVRSVKYGSNELLNIE</sequence>
<evidence type="ECO:0000313" key="5">
    <source>
        <dbReference type="EMBL" id="ETO35955.1"/>
    </source>
</evidence>
<dbReference type="PROSITE" id="PS50082">
    <property type="entry name" value="WD_REPEATS_2"/>
    <property type="match status" value="3"/>
</dbReference>
<evidence type="ECO:0000313" key="6">
    <source>
        <dbReference type="Proteomes" id="UP000023152"/>
    </source>
</evidence>
<dbReference type="Proteomes" id="UP000023152">
    <property type="component" value="Unassembled WGS sequence"/>
</dbReference>
<keyword evidence="4" id="KW-0812">Transmembrane</keyword>
<comment type="caution">
    <text evidence="5">The sequence shown here is derived from an EMBL/GenBank/DDBJ whole genome shotgun (WGS) entry which is preliminary data.</text>
</comment>
<dbReference type="InterPro" id="IPR015943">
    <property type="entry name" value="WD40/YVTN_repeat-like_dom_sf"/>
</dbReference>
<evidence type="ECO:0000256" key="1">
    <source>
        <dbReference type="ARBA" id="ARBA00022574"/>
    </source>
</evidence>
<dbReference type="PROSITE" id="PS00678">
    <property type="entry name" value="WD_REPEATS_1"/>
    <property type="match status" value="3"/>
</dbReference>
<feature type="repeat" description="WD" evidence="3">
    <location>
        <begin position="226"/>
        <end position="252"/>
    </location>
</feature>
<dbReference type="PANTHER" id="PTHR19848">
    <property type="entry name" value="WD40 REPEAT PROTEIN"/>
    <property type="match status" value="1"/>
</dbReference>
<feature type="transmembrane region" description="Helical" evidence="4">
    <location>
        <begin position="25"/>
        <end position="45"/>
    </location>
</feature>
<dbReference type="PROSITE" id="PS50294">
    <property type="entry name" value="WD_REPEATS_REGION"/>
    <property type="match status" value="1"/>
</dbReference>
<dbReference type="InterPro" id="IPR001680">
    <property type="entry name" value="WD40_rpt"/>
</dbReference>
<dbReference type="SMART" id="SM00320">
    <property type="entry name" value="WD40"/>
    <property type="match status" value="3"/>
</dbReference>
<protein>
    <submittedName>
        <fullName evidence="5">Uncharacterized protein</fullName>
    </submittedName>
</protein>
<dbReference type="AlphaFoldDB" id="X6PBS8"/>
<keyword evidence="2" id="KW-0677">Repeat</keyword>
<evidence type="ECO:0000256" key="4">
    <source>
        <dbReference type="SAM" id="Phobius"/>
    </source>
</evidence>
<dbReference type="InterPro" id="IPR036322">
    <property type="entry name" value="WD40_repeat_dom_sf"/>
</dbReference>
<dbReference type="OrthoDB" id="2305498at2759"/>
<organism evidence="5 6">
    <name type="scientific">Reticulomyxa filosa</name>
    <dbReference type="NCBI Taxonomy" id="46433"/>
    <lineage>
        <taxon>Eukaryota</taxon>
        <taxon>Sar</taxon>
        <taxon>Rhizaria</taxon>
        <taxon>Retaria</taxon>
        <taxon>Foraminifera</taxon>
        <taxon>Monothalamids</taxon>
        <taxon>Reticulomyxidae</taxon>
        <taxon>Reticulomyxa</taxon>
    </lineage>
</organism>
<feature type="repeat" description="WD" evidence="3">
    <location>
        <begin position="98"/>
        <end position="141"/>
    </location>
</feature>
<keyword evidence="1 3" id="KW-0853">WD repeat</keyword>
<dbReference type="PRINTS" id="PR00320">
    <property type="entry name" value="GPROTEINBRPT"/>
</dbReference>
<dbReference type="InterPro" id="IPR020472">
    <property type="entry name" value="WD40_PAC1"/>
</dbReference>
<evidence type="ECO:0000256" key="2">
    <source>
        <dbReference type="ARBA" id="ARBA00022737"/>
    </source>
</evidence>
<accession>X6PBS8</accession>
<keyword evidence="4" id="KW-1133">Transmembrane helix</keyword>